<name>A0A8S4E9Y5_PLUXY</name>
<comment type="caution">
    <text evidence="1">The sequence shown here is derived from an EMBL/GenBank/DDBJ whole genome shotgun (WGS) entry which is preliminary data.</text>
</comment>
<evidence type="ECO:0000313" key="1">
    <source>
        <dbReference type="EMBL" id="CAG9112578.1"/>
    </source>
</evidence>
<reference evidence="1" key="1">
    <citation type="submission" date="2020-11" db="EMBL/GenBank/DDBJ databases">
        <authorList>
            <person name="Whiteford S."/>
        </authorList>
    </citation>
    <scope>NUCLEOTIDE SEQUENCE</scope>
</reference>
<proteinExistence type="predicted"/>
<dbReference type="EMBL" id="CAJHNJ030000014">
    <property type="protein sequence ID" value="CAG9112578.1"/>
    <property type="molecule type" value="Genomic_DNA"/>
</dbReference>
<dbReference type="SUPFAM" id="SSF52833">
    <property type="entry name" value="Thioredoxin-like"/>
    <property type="match status" value="1"/>
</dbReference>
<dbReference type="InterPro" id="IPR051099">
    <property type="entry name" value="AGR/TXD"/>
</dbReference>
<sequence>MSAGSFARICFALVFDKVKCLAPTATGKDNGFGNNYIWAGSLESGVQMAANHKMPAMIIIYKPLCPACKNLKPKIAGSQEIQTLSKHFVMINLEEGAEAPKTPSYAPDGNYVPRILFLSPEGLIDQDIYNENGSNQHKYFYSRPEQIAQSMKKALEKYKNERFDV</sequence>
<dbReference type="InterPro" id="IPR036249">
    <property type="entry name" value="Thioredoxin-like_sf"/>
</dbReference>
<evidence type="ECO:0000313" key="2">
    <source>
        <dbReference type="Proteomes" id="UP000653454"/>
    </source>
</evidence>
<gene>
    <name evidence="1" type="ORF">PLXY2_LOCUS4924</name>
</gene>
<dbReference type="Gene3D" id="3.40.30.10">
    <property type="entry name" value="Glutaredoxin"/>
    <property type="match status" value="1"/>
</dbReference>
<dbReference type="Proteomes" id="UP000653454">
    <property type="component" value="Unassembled WGS sequence"/>
</dbReference>
<accession>A0A8S4E9Y5</accession>
<dbReference type="Pfam" id="PF13899">
    <property type="entry name" value="Thioredoxin_7"/>
    <property type="match status" value="1"/>
</dbReference>
<organism evidence="1 2">
    <name type="scientific">Plutella xylostella</name>
    <name type="common">Diamondback moth</name>
    <name type="synonym">Plutella maculipennis</name>
    <dbReference type="NCBI Taxonomy" id="51655"/>
    <lineage>
        <taxon>Eukaryota</taxon>
        <taxon>Metazoa</taxon>
        <taxon>Ecdysozoa</taxon>
        <taxon>Arthropoda</taxon>
        <taxon>Hexapoda</taxon>
        <taxon>Insecta</taxon>
        <taxon>Pterygota</taxon>
        <taxon>Neoptera</taxon>
        <taxon>Endopterygota</taxon>
        <taxon>Lepidoptera</taxon>
        <taxon>Glossata</taxon>
        <taxon>Ditrysia</taxon>
        <taxon>Yponomeutoidea</taxon>
        <taxon>Plutellidae</taxon>
        <taxon>Plutella</taxon>
    </lineage>
</organism>
<keyword evidence="2" id="KW-1185">Reference proteome</keyword>
<dbReference type="PANTHER" id="PTHR15337:SF11">
    <property type="entry name" value="THIOREDOXIN DOMAIN-CONTAINING PROTEIN"/>
    <property type="match status" value="1"/>
</dbReference>
<dbReference type="AlphaFoldDB" id="A0A8S4E9Y5"/>
<dbReference type="GO" id="GO:0005783">
    <property type="term" value="C:endoplasmic reticulum"/>
    <property type="evidence" value="ECO:0007669"/>
    <property type="project" value="TreeGrafter"/>
</dbReference>
<dbReference type="PANTHER" id="PTHR15337">
    <property type="entry name" value="ANTERIOR GRADIENT PROTEIN-RELATED"/>
    <property type="match status" value="1"/>
</dbReference>
<protein>
    <submittedName>
        <fullName evidence="1">(diamondback moth) hypothetical protein</fullName>
    </submittedName>
</protein>